<evidence type="ECO:0000313" key="12">
    <source>
        <dbReference type="Proteomes" id="UP000036403"/>
    </source>
</evidence>
<keyword evidence="7" id="KW-0378">Hydrolase</keyword>
<dbReference type="InterPro" id="IPR041588">
    <property type="entry name" value="Integrase_H2C2"/>
</dbReference>
<dbReference type="EMBL" id="LBMM01012009">
    <property type="protein sequence ID" value="KMQ86489.1"/>
    <property type="molecule type" value="Genomic_DNA"/>
</dbReference>
<evidence type="ECO:0000256" key="3">
    <source>
        <dbReference type="ARBA" id="ARBA00022679"/>
    </source>
</evidence>
<dbReference type="FunFam" id="3.30.70.270:FF:000020">
    <property type="entry name" value="Transposon Tf2-6 polyprotein-like Protein"/>
    <property type="match status" value="1"/>
</dbReference>
<dbReference type="Pfam" id="PF22938">
    <property type="entry name" value="Integrase_p58_C"/>
    <property type="match status" value="1"/>
</dbReference>
<dbReference type="PROSITE" id="PS50994">
    <property type="entry name" value="INTEGRASE"/>
    <property type="match status" value="1"/>
</dbReference>
<dbReference type="GO" id="GO:0006508">
    <property type="term" value="P:proteolysis"/>
    <property type="evidence" value="ECO:0007669"/>
    <property type="project" value="UniProtKB-KW"/>
</dbReference>
<gene>
    <name evidence="11" type="ORF">RF55_14512</name>
</gene>
<evidence type="ECO:0000256" key="5">
    <source>
        <dbReference type="ARBA" id="ARBA00022722"/>
    </source>
</evidence>
<dbReference type="InterPro" id="IPR043502">
    <property type="entry name" value="DNA/RNA_pol_sf"/>
</dbReference>
<dbReference type="FunFam" id="3.30.420.10:FF:000032">
    <property type="entry name" value="Retrovirus-related Pol polyprotein from transposon 297-like Protein"/>
    <property type="match status" value="1"/>
</dbReference>
<feature type="domain" description="Reverse transcriptase" evidence="9">
    <location>
        <begin position="13"/>
        <end position="192"/>
    </location>
</feature>
<organism evidence="11 12">
    <name type="scientific">Lasius niger</name>
    <name type="common">Black garden ant</name>
    <dbReference type="NCBI Taxonomy" id="67767"/>
    <lineage>
        <taxon>Eukaryota</taxon>
        <taxon>Metazoa</taxon>
        <taxon>Ecdysozoa</taxon>
        <taxon>Arthropoda</taxon>
        <taxon>Hexapoda</taxon>
        <taxon>Insecta</taxon>
        <taxon>Pterygota</taxon>
        <taxon>Neoptera</taxon>
        <taxon>Endopterygota</taxon>
        <taxon>Hymenoptera</taxon>
        <taxon>Apocrita</taxon>
        <taxon>Aculeata</taxon>
        <taxon>Formicoidea</taxon>
        <taxon>Formicidae</taxon>
        <taxon>Formicinae</taxon>
        <taxon>Lasius</taxon>
        <taxon>Lasius</taxon>
    </lineage>
</organism>
<dbReference type="Pfam" id="PF17917">
    <property type="entry name" value="RT_RNaseH"/>
    <property type="match status" value="1"/>
</dbReference>
<dbReference type="InterPro" id="IPR012337">
    <property type="entry name" value="RNaseH-like_sf"/>
</dbReference>
<evidence type="ECO:0000256" key="7">
    <source>
        <dbReference type="ARBA" id="ARBA00022801"/>
    </source>
</evidence>
<evidence type="ECO:0000259" key="9">
    <source>
        <dbReference type="PROSITE" id="PS50878"/>
    </source>
</evidence>
<dbReference type="GO" id="GO:0004519">
    <property type="term" value="F:endonuclease activity"/>
    <property type="evidence" value="ECO:0007669"/>
    <property type="project" value="UniProtKB-KW"/>
</dbReference>
<dbReference type="Gene3D" id="3.30.420.10">
    <property type="entry name" value="Ribonuclease H-like superfamily/Ribonuclease H"/>
    <property type="match status" value="1"/>
</dbReference>
<evidence type="ECO:0000313" key="11">
    <source>
        <dbReference type="EMBL" id="KMQ86489.1"/>
    </source>
</evidence>
<evidence type="ECO:0000256" key="4">
    <source>
        <dbReference type="ARBA" id="ARBA00022695"/>
    </source>
</evidence>
<accession>A0A0J7K879</accession>
<dbReference type="Gene3D" id="3.10.10.10">
    <property type="entry name" value="HIV Type 1 Reverse Transcriptase, subunit A, domain 1"/>
    <property type="match status" value="1"/>
</dbReference>
<dbReference type="Gene3D" id="1.10.340.70">
    <property type="match status" value="1"/>
</dbReference>
<proteinExistence type="predicted"/>
<dbReference type="GO" id="GO:0003964">
    <property type="term" value="F:RNA-directed DNA polymerase activity"/>
    <property type="evidence" value="ECO:0007669"/>
    <property type="project" value="UniProtKB-KW"/>
</dbReference>
<name>A0A0J7K879_LASNI</name>
<dbReference type="Gene3D" id="3.30.70.270">
    <property type="match status" value="2"/>
</dbReference>
<dbReference type="FunFam" id="3.10.20.370:FF:000001">
    <property type="entry name" value="Retrovirus-related Pol polyprotein from transposon 17.6-like protein"/>
    <property type="match status" value="1"/>
</dbReference>
<keyword evidence="5" id="KW-0540">Nuclease</keyword>
<dbReference type="PANTHER" id="PTHR37984">
    <property type="entry name" value="PROTEIN CBG26694"/>
    <property type="match status" value="1"/>
</dbReference>
<sequence length="876" mass="101940">MRDEVDKIMEEMKTERIIEESQSPWVSPAVMIKKKDGTLRFCIDYRRLNAITVKDSYPLPRIDDILDQLSGNSWFSTLDLKSGYWQVKVRPSDKEKTAFSIGKGLWQFTVMPFGLCNAPATFERLMEKVLHGIISKKCLVYLDDIIIFGKDFIEMFKNLEEVFLRLQKANLKINPKKCLLLQRNVKYLGHVVSEQGITTDPEKITAVKDWPIPHTKKQLRSFLGFCSYYRKFVRGFSSIAKPLFALTENQIKFIWNDECNSAFEKLKLMLSSSPVLSFPKGEGQFILDTDASNIGIGAVLSQIQGEKEMVIAYFSRVLSKTERNYCVTRRELLAIIDAIKFFRHYLLGRRFLIRTDHISLKWLMSFKDLEGQLARWLERLQEYDFEVQHRKGESHKNADGLSRRLCETFGCEYCAKVEGRNNSKNEKIVARLILQGENLSEWQKDQEEDPNIAIIIQGKREGTRPPRSDLATRDISAQIYWTYWDALVLQNGILYKKWEAPNLKSSFLQLIVPRKRVKEILEEVHDSPSGGHFGVNKTLEKVRKRFYWATYKQDIENWCKSCKVCVSKKGPTGKGKSPMQIYNVGNPFERIQMDILGPLPITSSGNKYLIVIIDCFTKWVEAFPLKNIRAKTVAEIFINEFVSRHGVPLEVHTDQGKNFESKLFAELMELLGIRKTRTTPLHPQSDGQVERQHQTIINYLAKYISQNQKDWDRWIPMFLLAYRSSKHETTGMTPAELYFARDLRLPVDLLRGNLPKSKEEESSSIENFASTLREKLDEIHSEVKEKMDIKSSRVKSWYDRGVRKILFQEGERVWFYNPRRVKGKAPKLQSNWEGPFSILKKFNDVVYCIQKTPRHRKKVVHADRLAPFIERNVVNC</sequence>
<dbReference type="PROSITE" id="PS50878">
    <property type="entry name" value="RT_POL"/>
    <property type="match status" value="1"/>
</dbReference>
<dbReference type="Pfam" id="PF00078">
    <property type="entry name" value="RVT_1"/>
    <property type="match status" value="1"/>
</dbReference>
<dbReference type="InterPro" id="IPR043128">
    <property type="entry name" value="Rev_trsase/Diguanyl_cyclase"/>
</dbReference>
<dbReference type="InterPro" id="IPR001584">
    <property type="entry name" value="Integrase_cat-core"/>
</dbReference>
<dbReference type="InterPro" id="IPR050951">
    <property type="entry name" value="Retrovirus_Pol_polyprotein"/>
</dbReference>
<dbReference type="GO" id="GO:0015074">
    <property type="term" value="P:DNA integration"/>
    <property type="evidence" value="ECO:0007669"/>
    <property type="project" value="InterPro"/>
</dbReference>
<evidence type="ECO:0000256" key="1">
    <source>
        <dbReference type="ARBA" id="ARBA00012493"/>
    </source>
</evidence>
<dbReference type="SUPFAM" id="SSF56672">
    <property type="entry name" value="DNA/RNA polymerases"/>
    <property type="match status" value="1"/>
</dbReference>
<reference evidence="11 12" key="1">
    <citation type="submission" date="2015-04" db="EMBL/GenBank/DDBJ databases">
        <title>Lasius niger genome sequencing.</title>
        <authorList>
            <person name="Konorov E.A."/>
            <person name="Nikitin M.A."/>
            <person name="Kirill M.V."/>
            <person name="Chang P."/>
        </authorList>
    </citation>
    <scope>NUCLEOTIDE SEQUENCE [LARGE SCALE GENOMIC DNA]</scope>
    <source>
        <tissue evidence="11">Whole</tissue>
    </source>
</reference>
<evidence type="ECO:0000256" key="2">
    <source>
        <dbReference type="ARBA" id="ARBA00022670"/>
    </source>
</evidence>
<evidence type="ECO:0000256" key="6">
    <source>
        <dbReference type="ARBA" id="ARBA00022759"/>
    </source>
</evidence>
<keyword evidence="4" id="KW-0548">Nucleotidyltransferase</keyword>
<dbReference type="InterPro" id="IPR000477">
    <property type="entry name" value="RT_dom"/>
</dbReference>
<dbReference type="PANTHER" id="PTHR37984:SF5">
    <property type="entry name" value="PROTEIN NYNRIN-LIKE"/>
    <property type="match status" value="1"/>
</dbReference>
<dbReference type="Gene3D" id="3.10.20.370">
    <property type="match status" value="1"/>
</dbReference>
<dbReference type="Pfam" id="PF17921">
    <property type="entry name" value="Integrase_H2C2"/>
    <property type="match status" value="1"/>
</dbReference>
<comment type="caution">
    <text evidence="11">The sequence shown here is derived from an EMBL/GenBank/DDBJ whole genome shotgun (WGS) entry which is preliminary data.</text>
</comment>
<dbReference type="SUPFAM" id="SSF53098">
    <property type="entry name" value="Ribonuclease H-like"/>
    <property type="match status" value="1"/>
</dbReference>
<protein>
    <recommendedName>
        <fullName evidence="1">RNA-directed DNA polymerase</fullName>
        <ecNumber evidence="1">2.7.7.49</ecNumber>
    </recommendedName>
</protein>
<dbReference type="EC" id="2.7.7.49" evidence="1"/>
<dbReference type="InterPro" id="IPR054465">
    <property type="entry name" value="Integrase_p58-like_C"/>
</dbReference>
<dbReference type="STRING" id="67767.A0A0J7K879"/>
<keyword evidence="2" id="KW-0645">Protease</keyword>
<feature type="domain" description="Integrase catalytic" evidence="10">
    <location>
        <begin position="583"/>
        <end position="742"/>
    </location>
</feature>
<dbReference type="CDD" id="cd01647">
    <property type="entry name" value="RT_LTR"/>
    <property type="match status" value="1"/>
</dbReference>
<dbReference type="InterPro" id="IPR036397">
    <property type="entry name" value="RNaseH_sf"/>
</dbReference>
<dbReference type="GO" id="GO:0003676">
    <property type="term" value="F:nucleic acid binding"/>
    <property type="evidence" value="ECO:0007669"/>
    <property type="project" value="InterPro"/>
</dbReference>
<dbReference type="Pfam" id="PF00665">
    <property type="entry name" value="rve"/>
    <property type="match status" value="1"/>
</dbReference>
<dbReference type="Proteomes" id="UP000036403">
    <property type="component" value="Unassembled WGS sequence"/>
</dbReference>
<keyword evidence="12" id="KW-1185">Reference proteome</keyword>
<keyword evidence="3" id="KW-0808">Transferase</keyword>
<dbReference type="FunFam" id="1.10.340.70:FF:000001">
    <property type="entry name" value="Retrovirus-related Pol polyprotein from transposon gypsy-like Protein"/>
    <property type="match status" value="1"/>
</dbReference>
<dbReference type="AlphaFoldDB" id="A0A0J7K879"/>
<keyword evidence="8" id="KW-0695">RNA-directed DNA polymerase</keyword>
<dbReference type="OrthoDB" id="7701233at2759"/>
<dbReference type="GO" id="GO:0042575">
    <property type="term" value="C:DNA polymerase complex"/>
    <property type="evidence" value="ECO:0007669"/>
    <property type="project" value="UniProtKB-ARBA"/>
</dbReference>
<dbReference type="InterPro" id="IPR041373">
    <property type="entry name" value="RT_RNaseH"/>
</dbReference>
<evidence type="ECO:0000259" key="10">
    <source>
        <dbReference type="PROSITE" id="PS50994"/>
    </source>
</evidence>
<evidence type="ECO:0000256" key="8">
    <source>
        <dbReference type="ARBA" id="ARBA00022918"/>
    </source>
</evidence>
<keyword evidence="6" id="KW-0255">Endonuclease</keyword>
<dbReference type="CDD" id="cd09274">
    <property type="entry name" value="RNase_HI_RT_Ty3"/>
    <property type="match status" value="1"/>
</dbReference>
<dbReference type="PaxDb" id="67767-A0A0J7K879"/>
<dbReference type="FunFam" id="3.10.10.10:FF:000007">
    <property type="entry name" value="Retrovirus-related Pol polyprotein from transposon 17.6-like Protein"/>
    <property type="match status" value="1"/>
</dbReference>
<dbReference type="GO" id="GO:0008233">
    <property type="term" value="F:peptidase activity"/>
    <property type="evidence" value="ECO:0007669"/>
    <property type="project" value="UniProtKB-KW"/>
</dbReference>